<keyword evidence="3" id="KW-0862">Zinc</keyword>
<evidence type="ECO:0000256" key="1">
    <source>
        <dbReference type="ARBA" id="ARBA00022679"/>
    </source>
</evidence>
<dbReference type="PROSITE" id="PS50305">
    <property type="entry name" value="SIRTUIN"/>
    <property type="match status" value="1"/>
</dbReference>
<organism evidence="4 5">
    <name type="scientific">Loigolactobacillus coryniformis subsp. torquens DSM 20004 = KCTC 3535</name>
    <dbReference type="NCBI Taxonomy" id="1423822"/>
    <lineage>
        <taxon>Bacteria</taxon>
        <taxon>Bacillati</taxon>
        <taxon>Bacillota</taxon>
        <taxon>Bacilli</taxon>
        <taxon>Lactobacillales</taxon>
        <taxon>Lactobacillaceae</taxon>
        <taxon>Loigolactobacillus</taxon>
    </lineage>
</organism>
<accession>A0A2D1KPP4</accession>
<protein>
    <submittedName>
        <fullName evidence="4">Uncharacterized protein</fullName>
    </submittedName>
</protein>
<dbReference type="InterPro" id="IPR029035">
    <property type="entry name" value="DHS-like_NAD/FAD-binding_dom"/>
</dbReference>
<dbReference type="Gene3D" id="3.30.1600.10">
    <property type="entry name" value="SIR2/SIRT2 'Small Domain"/>
    <property type="match status" value="1"/>
</dbReference>
<feature type="binding site" evidence="3">
    <location>
        <position position="148"/>
    </location>
    <ligand>
        <name>Zn(2+)</name>
        <dbReference type="ChEBI" id="CHEBI:29105"/>
    </ligand>
</feature>
<dbReference type="InterPro" id="IPR026591">
    <property type="entry name" value="Sirtuin_cat_small_dom_sf"/>
</dbReference>
<dbReference type="InterPro" id="IPR026590">
    <property type="entry name" value="Ssirtuin_cat_dom"/>
</dbReference>
<feature type="binding site" evidence="3">
    <location>
        <position position="179"/>
    </location>
    <ligand>
        <name>Zn(2+)</name>
        <dbReference type="ChEBI" id="CHEBI:29105"/>
    </ligand>
</feature>
<reference evidence="4 5" key="1">
    <citation type="submission" date="2016-10" db="EMBL/GenBank/DDBJ databases">
        <title>The whole genome sequencing and assembly of L. cotyniformis subsp. torquens DSM 20004 strain.</title>
        <authorList>
            <person name="Park M.-K."/>
            <person name="Lee Y.-J."/>
            <person name="Yi H."/>
            <person name="Bahn Y.-S."/>
            <person name="Kim J.F."/>
            <person name="Lee D.-W."/>
        </authorList>
    </citation>
    <scope>NUCLEOTIDE SEQUENCE [LARGE SCALE GENOMIC DNA]</scope>
    <source>
        <strain evidence="4 5">DSM 20004</strain>
    </source>
</reference>
<dbReference type="GO" id="GO:0016740">
    <property type="term" value="F:transferase activity"/>
    <property type="evidence" value="ECO:0007669"/>
    <property type="project" value="UniProtKB-KW"/>
</dbReference>
<comment type="caution">
    <text evidence="3">Lacks conserved residue(s) required for the propagation of feature annotation.</text>
</comment>
<evidence type="ECO:0000313" key="5">
    <source>
        <dbReference type="Proteomes" id="UP000223559"/>
    </source>
</evidence>
<gene>
    <name evidence="4" type="ORF">LC20004_09325</name>
</gene>
<keyword evidence="3" id="KW-0479">Metal-binding</keyword>
<dbReference type="AlphaFoldDB" id="A0A2D1KPP4"/>
<feature type="binding site" evidence="3">
    <location>
        <position position="182"/>
    </location>
    <ligand>
        <name>Zn(2+)</name>
        <dbReference type="ChEBI" id="CHEBI:29105"/>
    </ligand>
</feature>
<keyword evidence="5" id="KW-1185">Reference proteome</keyword>
<dbReference type="Proteomes" id="UP000223559">
    <property type="component" value="Chromosome"/>
</dbReference>
<name>A0A2D1KPP4_9LACO</name>
<keyword evidence="2" id="KW-0520">NAD</keyword>
<dbReference type="EMBL" id="CP017697">
    <property type="protein sequence ID" value="ATO44107.1"/>
    <property type="molecule type" value="Genomic_DNA"/>
</dbReference>
<sequence>MSEADNLQKAVTALTNADYIVVGGASGMSAASGPDWYRSGDPTYLKKFKTFENKYHAGSLWRNYYLEQYTGHQWASRGDYWGFKISLAHFVLHEPIYQPYADLRSILKTKSFDVVTTNQDGQFSKAFPDKDVAIIQGDWSYFQCSTGCHDQVYPSTALVEKLYPEITDGHLPEDLIPRCPQCGAEMHEWVRGYHFLEGSFYKKQYAKYQKFVDKSTDKRTVFLELGVGMMTPMFIKEPFINLTYQNPHATYITINPKDALVPPAINARGIPIKADLATVLAVLKERL</sequence>
<evidence type="ECO:0000313" key="4">
    <source>
        <dbReference type="EMBL" id="ATO44107.1"/>
    </source>
</evidence>
<evidence type="ECO:0000256" key="3">
    <source>
        <dbReference type="PROSITE-ProRule" id="PRU00236"/>
    </source>
</evidence>
<evidence type="ECO:0000256" key="2">
    <source>
        <dbReference type="ARBA" id="ARBA00023027"/>
    </source>
</evidence>
<proteinExistence type="predicted"/>
<dbReference type="KEGG" id="lcy:LC20004_09325"/>
<dbReference type="OrthoDB" id="394960at2"/>
<dbReference type="SUPFAM" id="SSF52467">
    <property type="entry name" value="DHS-like NAD/FAD-binding domain"/>
    <property type="match status" value="1"/>
</dbReference>
<dbReference type="RefSeq" id="WP_010014354.1">
    <property type="nucleotide sequence ID" value="NZ_AEOS01000288.1"/>
</dbReference>
<keyword evidence="1" id="KW-0808">Transferase</keyword>
<dbReference type="GO" id="GO:0046872">
    <property type="term" value="F:metal ion binding"/>
    <property type="evidence" value="ECO:0007669"/>
    <property type="project" value="UniProtKB-KW"/>
</dbReference>
<feature type="binding site" evidence="3">
    <location>
        <position position="144"/>
    </location>
    <ligand>
        <name>Zn(2+)</name>
        <dbReference type="ChEBI" id="CHEBI:29105"/>
    </ligand>
</feature>
<dbReference type="Gene3D" id="3.40.50.1220">
    <property type="entry name" value="TPP-binding domain"/>
    <property type="match status" value="1"/>
</dbReference>